<dbReference type="NCBIfam" id="NF047356">
    <property type="entry name" value="RNA_bind_RnpM"/>
    <property type="match status" value="1"/>
</dbReference>
<dbReference type="RefSeq" id="WP_012869742.1">
    <property type="nucleotide sequence ID" value="NC_013522.1"/>
</dbReference>
<dbReference type="PANTHER" id="PTHR34215:SF1">
    <property type="entry name" value="YLXR DOMAIN-CONTAINING PROTEIN"/>
    <property type="match status" value="1"/>
</dbReference>
<name>D1B5D6_THEAS</name>
<dbReference type="InterPro" id="IPR007393">
    <property type="entry name" value="YlxR_dom"/>
</dbReference>
<dbReference type="PANTHER" id="PTHR34215">
    <property type="entry name" value="BLL0784 PROTEIN"/>
    <property type="match status" value="1"/>
</dbReference>
<dbReference type="HOGENOM" id="CLU_147970_2_1_0"/>
<dbReference type="EnsemblBacteria" id="ACZ19227">
    <property type="protein sequence ID" value="ACZ19227"/>
    <property type="gene ID" value="Taci_0995"/>
</dbReference>
<dbReference type="PATRIC" id="fig|525903.6.peg.993"/>
<dbReference type="Gene3D" id="3.30.1230.10">
    <property type="entry name" value="YlxR-like"/>
    <property type="match status" value="1"/>
</dbReference>
<dbReference type="eggNOG" id="COG2740">
    <property type="taxonomic scope" value="Bacteria"/>
</dbReference>
<proteinExistence type="predicted"/>
<organism evidence="2 3">
    <name type="scientific">Thermanaerovibrio acidaminovorans (strain ATCC 49978 / DSM 6589 / Su883)</name>
    <name type="common">Selenomonas acidaminovorans</name>
    <dbReference type="NCBI Taxonomy" id="525903"/>
    <lineage>
        <taxon>Bacteria</taxon>
        <taxon>Thermotogati</taxon>
        <taxon>Synergistota</taxon>
        <taxon>Synergistia</taxon>
        <taxon>Synergistales</taxon>
        <taxon>Synergistaceae</taxon>
        <taxon>Thermanaerovibrio</taxon>
    </lineage>
</organism>
<dbReference type="EMBL" id="CP001818">
    <property type="protein sequence ID" value="ACZ19227.1"/>
    <property type="molecule type" value="Genomic_DNA"/>
</dbReference>
<dbReference type="Proteomes" id="UP000002030">
    <property type="component" value="Chromosome"/>
</dbReference>
<dbReference type="InterPro" id="IPR035931">
    <property type="entry name" value="YlxR-like_sf"/>
</dbReference>
<dbReference type="OrthoDB" id="9813251at2"/>
<keyword evidence="3" id="KW-1185">Reference proteome</keyword>
<dbReference type="CDD" id="cd00279">
    <property type="entry name" value="YlxR"/>
    <property type="match status" value="1"/>
</dbReference>
<protein>
    <recommendedName>
        <fullName evidence="1">YlxR domain-containing protein</fullName>
    </recommendedName>
</protein>
<dbReference type="KEGG" id="tai:Taci_0995"/>
<dbReference type="Pfam" id="PF04296">
    <property type="entry name" value="YlxR"/>
    <property type="match status" value="1"/>
</dbReference>
<dbReference type="InterPro" id="IPR037465">
    <property type="entry name" value="YlxR"/>
</dbReference>
<reference evidence="2 3" key="1">
    <citation type="journal article" date="2009" name="Stand. Genomic Sci.">
        <title>Complete genome sequence of Thermanaerovibrio acidaminovorans type strain (Su883).</title>
        <authorList>
            <person name="Chovatia M."/>
            <person name="Sikorski J."/>
            <person name="Schroder M."/>
            <person name="Lapidus A."/>
            <person name="Nolan M."/>
            <person name="Tice H."/>
            <person name="Glavina Del Rio T."/>
            <person name="Copeland A."/>
            <person name="Cheng J.F."/>
            <person name="Lucas S."/>
            <person name="Chen F."/>
            <person name="Bruce D."/>
            <person name="Goodwin L."/>
            <person name="Pitluck S."/>
            <person name="Ivanova N."/>
            <person name="Mavromatis K."/>
            <person name="Ovchinnikova G."/>
            <person name="Pati A."/>
            <person name="Chen A."/>
            <person name="Palaniappan K."/>
            <person name="Land M."/>
            <person name="Hauser L."/>
            <person name="Chang Y.J."/>
            <person name="Jeffries C.D."/>
            <person name="Chain P."/>
            <person name="Saunders E."/>
            <person name="Detter J.C."/>
            <person name="Brettin T."/>
            <person name="Rohde M."/>
            <person name="Goker M."/>
            <person name="Spring S."/>
            <person name="Bristow J."/>
            <person name="Markowitz V."/>
            <person name="Hugenholtz P."/>
            <person name="Kyrpides N.C."/>
            <person name="Klenk H.P."/>
            <person name="Eisen J.A."/>
        </authorList>
    </citation>
    <scope>NUCLEOTIDE SEQUENCE [LARGE SCALE GENOMIC DNA]</scope>
    <source>
        <strain evidence="3">ATCC 49978 / DSM 6589 / Su883</strain>
    </source>
</reference>
<dbReference type="AlphaFoldDB" id="D1B5D6"/>
<evidence type="ECO:0000313" key="2">
    <source>
        <dbReference type="EMBL" id="ACZ19227.1"/>
    </source>
</evidence>
<dbReference type="STRING" id="525903.Taci_0995"/>
<feature type="domain" description="YlxR" evidence="1">
    <location>
        <begin position="10"/>
        <end position="82"/>
    </location>
</feature>
<dbReference type="SUPFAM" id="SSF64376">
    <property type="entry name" value="YlxR-like"/>
    <property type="match status" value="1"/>
</dbReference>
<evidence type="ECO:0000313" key="3">
    <source>
        <dbReference type="Proteomes" id="UP000002030"/>
    </source>
</evidence>
<sequence length="95" mass="10473">MPEERRRRPRRCVGCGAEMPKRGLIRVVRTPDGRVSLDRTGKMPGRGAYICPSPSCLAMAAKKRSLSRALRVEVPPEVMEEIGALLREAEVEGDG</sequence>
<evidence type="ECO:0000259" key="1">
    <source>
        <dbReference type="Pfam" id="PF04296"/>
    </source>
</evidence>
<accession>D1B5D6</accession>
<gene>
    <name evidence="2" type="ordered locus">Taci_0995</name>
</gene>